<dbReference type="PROSITE" id="PS00135">
    <property type="entry name" value="TRYPSIN_SER"/>
    <property type="match status" value="1"/>
</dbReference>
<dbReference type="EMBL" id="BFEA01000069">
    <property type="protein sequence ID" value="GBG66052.1"/>
    <property type="molecule type" value="Genomic_DNA"/>
</dbReference>
<dbReference type="PRINTS" id="PR00722">
    <property type="entry name" value="CHYMOTRYPSIN"/>
</dbReference>
<evidence type="ECO:0000313" key="5">
    <source>
        <dbReference type="Proteomes" id="UP000265515"/>
    </source>
</evidence>
<dbReference type="PANTHER" id="PTHR24256">
    <property type="entry name" value="TRYPTASE-RELATED"/>
    <property type="match status" value="1"/>
</dbReference>
<dbReference type="Pfam" id="PF00089">
    <property type="entry name" value="Trypsin"/>
    <property type="match status" value="2"/>
</dbReference>
<dbReference type="InterPro" id="IPR043504">
    <property type="entry name" value="Peptidase_S1_PA_chymotrypsin"/>
</dbReference>
<comment type="caution">
    <text evidence="4">The sequence shown here is derived from an EMBL/GenBank/DDBJ whole genome shotgun (WGS) entry which is preliminary data.</text>
</comment>
<dbReference type="PROSITE" id="PS50240">
    <property type="entry name" value="TRYPSIN_DOM"/>
    <property type="match status" value="1"/>
</dbReference>
<dbReference type="Proteomes" id="UP000265515">
    <property type="component" value="Unassembled WGS sequence"/>
</dbReference>
<keyword evidence="5" id="KW-1185">Reference proteome</keyword>
<dbReference type="GO" id="GO:0006508">
    <property type="term" value="P:proteolysis"/>
    <property type="evidence" value="ECO:0007669"/>
    <property type="project" value="UniProtKB-KW"/>
</dbReference>
<organism evidence="4 5">
    <name type="scientific">Chara braunii</name>
    <name type="common">Braun's stonewort</name>
    <dbReference type="NCBI Taxonomy" id="69332"/>
    <lineage>
        <taxon>Eukaryota</taxon>
        <taxon>Viridiplantae</taxon>
        <taxon>Streptophyta</taxon>
        <taxon>Charophyceae</taxon>
        <taxon>Charales</taxon>
        <taxon>Characeae</taxon>
        <taxon>Chara</taxon>
    </lineage>
</organism>
<dbReference type="InterPro" id="IPR018114">
    <property type="entry name" value="TRYPSIN_HIS"/>
</dbReference>
<dbReference type="InterPro" id="IPR033116">
    <property type="entry name" value="TRYPSIN_SER"/>
</dbReference>
<dbReference type="CDD" id="cd00190">
    <property type="entry name" value="Tryp_SPc"/>
    <property type="match status" value="1"/>
</dbReference>
<dbReference type="InterPro" id="IPR009003">
    <property type="entry name" value="Peptidase_S1_PA"/>
</dbReference>
<dbReference type="GO" id="GO:0004252">
    <property type="term" value="F:serine-type endopeptidase activity"/>
    <property type="evidence" value="ECO:0007669"/>
    <property type="project" value="InterPro"/>
</dbReference>
<dbReference type="PROSITE" id="PS00134">
    <property type="entry name" value="TRYPSIN_HIS"/>
    <property type="match status" value="1"/>
</dbReference>
<evidence type="ECO:0000259" key="3">
    <source>
        <dbReference type="PROSITE" id="PS50240"/>
    </source>
</evidence>
<keyword evidence="1" id="KW-1015">Disulfide bond</keyword>
<keyword evidence="2" id="KW-0720">Serine protease</keyword>
<keyword evidence="2" id="KW-0378">Hydrolase</keyword>
<accession>A0A388K7M2</accession>
<dbReference type="AlphaFoldDB" id="A0A388K7M2"/>
<gene>
    <name evidence="4" type="ORF">CBR_g55395</name>
</gene>
<evidence type="ECO:0000256" key="2">
    <source>
        <dbReference type="RuleBase" id="RU363034"/>
    </source>
</evidence>
<dbReference type="Gramene" id="GBG66052">
    <property type="protein sequence ID" value="GBG66052"/>
    <property type="gene ID" value="CBR_g55395"/>
</dbReference>
<keyword evidence="2" id="KW-0645">Protease</keyword>
<dbReference type="SMART" id="SM00020">
    <property type="entry name" value="Tryp_SPc"/>
    <property type="match status" value="1"/>
</dbReference>
<feature type="domain" description="Peptidase S1" evidence="3">
    <location>
        <begin position="3"/>
        <end position="300"/>
    </location>
</feature>
<dbReference type="InterPro" id="IPR051487">
    <property type="entry name" value="Ser/Thr_Proteases_Immune/Dev"/>
</dbReference>
<dbReference type="InterPro" id="IPR001314">
    <property type="entry name" value="Peptidase_S1A"/>
</dbReference>
<name>A0A388K7M2_CHABU</name>
<protein>
    <recommendedName>
        <fullName evidence="3">Peptidase S1 domain-containing protein</fullName>
    </recommendedName>
</protein>
<evidence type="ECO:0000313" key="4">
    <source>
        <dbReference type="EMBL" id="GBG66052.1"/>
    </source>
</evidence>
<proteinExistence type="predicted"/>
<dbReference type="STRING" id="69332.A0A388K7M2"/>
<dbReference type="Gene3D" id="2.40.10.10">
    <property type="entry name" value="Trypsin-like serine proteases"/>
    <property type="match status" value="1"/>
</dbReference>
<sequence>MTIVNGRPVDDQRYFAYQVALLYDGELTCGGSIISPSHVLTAAHCFGDYYKYNKNYGSNTEHVSLLGGSSWKLNEDPNATIDYWDIAFGTANLLAVGNPNLTVVRAAELWISTDFIMEGRINGNGSITQRVSNDIAIVRLAQPIAFSSTELNVRSISLSPDEAYLETGHDLIISGWGSLLTSSEGPMPSMLQTLTVDHLLNDCNSMFKDREYNFIPEMNVSMWYDQDEVICAGCSTRALGICNGDSGSPLSVLSIEGGCPVQVGVASWSVDINHTFCGMGGADWYTRVSRKLPWIEAVVRQPLRSTVVPMPVRSCETCSANGGGGPIPQECKRAHLYDLEFCDFQARLASSFVLEEPTCEGGNHRLKAYIDFKRGFQSDPVAEPPAISTPTAPTSLMAATASSMSTPEAAAAEEEEDDVVAAKCLRASWIRVGVVQSKVDQGRGGPDSRARWIRVGVVQSKVVDQGRCGPEQGGSGVLQQFGPKQGWFQTRRLREGLVQCKMVRRRVLVQVVAAKCLRARWSSAMRVIDKFGKN</sequence>
<reference evidence="4 5" key="1">
    <citation type="journal article" date="2018" name="Cell">
        <title>The Chara Genome: Secondary Complexity and Implications for Plant Terrestrialization.</title>
        <authorList>
            <person name="Nishiyama T."/>
            <person name="Sakayama H."/>
            <person name="Vries J.D."/>
            <person name="Buschmann H."/>
            <person name="Saint-Marcoux D."/>
            <person name="Ullrich K.K."/>
            <person name="Haas F.B."/>
            <person name="Vanderstraeten L."/>
            <person name="Becker D."/>
            <person name="Lang D."/>
            <person name="Vosolsobe S."/>
            <person name="Rombauts S."/>
            <person name="Wilhelmsson P.K.I."/>
            <person name="Janitza P."/>
            <person name="Kern R."/>
            <person name="Heyl A."/>
            <person name="Rumpler F."/>
            <person name="Villalobos L.I.A.C."/>
            <person name="Clay J.M."/>
            <person name="Skokan R."/>
            <person name="Toyoda A."/>
            <person name="Suzuki Y."/>
            <person name="Kagoshima H."/>
            <person name="Schijlen E."/>
            <person name="Tajeshwar N."/>
            <person name="Catarino B."/>
            <person name="Hetherington A.J."/>
            <person name="Saltykova A."/>
            <person name="Bonnot C."/>
            <person name="Breuninger H."/>
            <person name="Symeonidi A."/>
            <person name="Radhakrishnan G.V."/>
            <person name="Van Nieuwerburgh F."/>
            <person name="Deforce D."/>
            <person name="Chang C."/>
            <person name="Karol K.G."/>
            <person name="Hedrich R."/>
            <person name="Ulvskov P."/>
            <person name="Glockner G."/>
            <person name="Delwiche C.F."/>
            <person name="Petrasek J."/>
            <person name="Van de Peer Y."/>
            <person name="Friml J."/>
            <person name="Beilby M."/>
            <person name="Dolan L."/>
            <person name="Kohara Y."/>
            <person name="Sugano S."/>
            <person name="Fujiyama A."/>
            <person name="Delaux P.-M."/>
            <person name="Quint M."/>
            <person name="TheiBen G."/>
            <person name="Hagemann M."/>
            <person name="Harholt J."/>
            <person name="Dunand C."/>
            <person name="Zachgo S."/>
            <person name="Langdale J."/>
            <person name="Maumus F."/>
            <person name="Straeten D.V.D."/>
            <person name="Gould S.B."/>
            <person name="Rensing S.A."/>
        </authorList>
    </citation>
    <scope>NUCLEOTIDE SEQUENCE [LARGE SCALE GENOMIC DNA]</scope>
    <source>
        <strain evidence="4 5">S276</strain>
    </source>
</reference>
<evidence type="ECO:0000256" key="1">
    <source>
        <dbReference type="ARBA" id="ARBA00023157"/>
    </source>
</evidence>
<dbReference type="OrthoDB" id="8440449at2759"/>
<dbReference type="SUPFAM" id="SSF50494">
    <property type="entry name" value="Trypsin-like serine proteases"/>
    <property type="match status" value="1"/>
</dbReference>
<dbReference type="InterPro" id="IPR001254">
    <property type="entry name" value="Trypsin_dom"/>
</dbReference>